<accession>A0A0G4FAK1</accession>
<reference evidence="2 3" key="1">
    <citation type="submission" date="2014-11" db="EMBL/GenBank/DDBJ databases">
        <authorList>
            <person name="Zhu J."/>
            <person name="Qi W."/>
            <person name="Song R."/>
        </authorList>
    </citation>
    <scope>NUCLEOTIDE SEQUENCE [LARGE SCALE GENOMIC DNA]</scope>
</reference>
<dbReference type="OrthoDB" id="449515at2759"/>
<feature type="compositionally biased region" description="Low complexity" evidence="1">
    <location>
        <begin position="127"/>
        <end position="149"/>
    </location>
</feature>
<dbReference type="InParanoid" id="A0A0G4FAK1"/>
<feature type="region of interest" description="Disordered" evidence="1">
    <location>
        <begin position="115"/>
        <end position="163"/>
    </location>
</feature>
<name>A0A0G4FAK1_VITBC</name>
<evidence type="ECO:0000313" key="3">
    <source>
        <dbReference type="Proteomes" id="UP000041254"/>
    </source>
</evidence>
<sequence length="284" mass="31608">MSHGVSGDETFSETFEKFPLGLSARDHGYSAAHRRSYMTFSFHHPLPITVQEKLRTIHPHRTSFEQDDLPYCMTPKYMNSTNRTIRGTPAGAAQPRRLDDLYHISIEGKGVLEFLDGTPPPVERRVTSPSTLPTTVPASPDVPTVASQPSPAPPAPVSPEQAQEPMRITVDFRGQGDGGEGPFRRAVQSASSATTSVRTDDVSAEQKRAAAMGRMHNFLLRSHLTALFSALCEDGWITDAERDRLHSDARQIDRDRSLLFTYIRYMETNDIQELVQALKRHVGP</sequence>
<evidence type="ECO:0000313" key="2">
    <source>
        <dbReference type="EMBL" id="CEM09921.1"/>
    </source>
</evidence>
<evidence type="ECO:0000256" key="1">
    <source>
        <dbReference type="SAM" id="MobiDB-lite"/>
    </source>
</evidence>
<dbReference type="EMBL" id="CDMY01000397">
    <property type="protein sequence ID" value="CEM09921.1"/>
    <property type="molecule type" value="Genomic_DNA"/>
</dbReference>
<gene>
    <name evidence="2" type="ORF">Vbra_8925</name>
</gene>
<protein>
    <submittedName>
        <fullName evidence="2">Uncharacterized protein</fullName>
    </submittedName>
</protein>
<keyword evidence="3" id="KW-1185">Reference proteome</keyword>
<proteinExistence type="predicted"/>
<dbReference type="VEuPathDB" id="CryptoDB:Vbra_8925"/>
<organism evidence="2 3">
    <name type="scientific">Vitrella brassicaformis (strain CCMP3155)</name>
    <dbReference type="NCBI Taxonomy" id="1169540"/>
    <lineage>
        <taxon>Eukaryota</taxon>
        <taxon>Sar</taxon>
        <taxon>Alveolata</taxon>
        <taxon>Colpodellida</taxon>
        <taxon>Vitrellaceae</taxon>
        <taxon>Vitrella</taxon>
    </lineage>
</organism>
<dbReference type="Proteomes" id="UP000041254">
    <property type="component" value="Unassembled WGS sequence"/>
</dbReference>
<dbReference type="AlphaFoldDB" id="A0A0G4FAK1"/>